<dbReference type="RefSeq" id="WP_188452523.1">
    <property type="nucleotide sequence ID" value="NZ_BMFS01000009.1"/>
</dbReference>
<keyword evidence="3" id="KW-1185">Reference proteome</keyword>
<evidence type="ECO:0000313" key="2">
    <source>
        <dbReference type="EMBL" id="GGH04234.1"/>
    </source>
</evidence>
<dbReference type="Pfam" id="PF05016">
    <property type="entry name" value="ParE_toxin"/>
    <property type="match status" value="1"/>
</dbReference>
<proteinExistence type="predicted"/>
<evidence type="ECO:0000313" key="3">
    <source>
        <dbReference type="Proteomes" id="UP000648722"/>
    </source>
</evidence>
<dbReference type="InterPro" id="IPR007712">
    <property type="entry name" value="RelE/ParE_toxin"/>
</dbReference>
<dbReference type="InterPro" id="IPR035093">
    <property type="entry name" value="RelE/ParE_toxin_dom_sf"/>
</dbReference>
<sequence length="73" mass="8363">MARLEFSAPAAQAVEGVFDSTLENRGPSQADQYLTELMPACRRLSENPNPGSRFMSSPRPVRRFLINQHWCYY</sequence>
<reference evidence="3" key="1">
    <citation type="journal article" date="2019" name="Int. J. Syst. Evol. Microbiol.">
        <title>The Global Catalogue of Microorganisms (GCM) 10K type strain sequencing project: providing services to taxonomists for standard genome sequencing and annotation.</title>
        <authorList>
            <consortium name="The Broad Institute Genomics Platform"/>
            <consortium name="The Broad Institute Genome Sequencing Center for Infectious Disease"/>
            <person name="Wu L."/>
            <person name="Ma J."/>
        </authorList>
    </citation>
    <scope>NUCLEOTIDE SEQUENCE [LARGE SCALE GENOMIC DNA]</scope>
    <source>
        <strain evidence="3">CGMCC 1.12766</strain>
    </source>
</reference>
<accession>A0ABQ1XVV0</accession>
<name>A0ABQ1XVV0_9PROT</name>
<dbReference type="Gene3D" id="3.30.2310.20">
    <property type="entry name" value="RelE-like"/>
    <property type="match status" value="1"/>
</dbReference>
<comment type="caution">
    <text evidence="2">The sequence shown here is derived from an EMBL/GenBank/DDBJ whole genome shotgun (WGS) entry which is preliminary data.</text>
</comment>
<protein>
    <recommendedName>
        <fullName evidence="4">Type II toxin-antitoxin system RelE/ParE family toxin</fullName>
    </recommendedName>
</protein>
<gene>
    <name evidence="2" type="ORF">GCM10007420_20860</name>
</gene>
<dbReference type="Proteomes" id="UP000648722">
    <property type="component" value="Unassembled WGS sequence"/>
</dbReference>
<keyword evidence="1" id="KW-1277">Toxin-antitoxin system</keyword>
<dbReference type="EMBL" id="BMFS01000009">
    <property type="protein sequence ID" value="GGH04234.1"/>
    <property type="molecule type" value="Genomic_DNA"/>
</dbReference>
<evidence type="ECO:0008006" key="4">
    <source>
        <dbReference type="Google" id="ProtNLM"/>
    </source>
</evidence>
<organism evidence="2 3">
    <name type="scientific">Glycocaulis albus</name>
    <dbReference type="NCBI Taxonomy" id="1382801"/>
    <lineage>
        <taxon>Bacteria</taxon>
        <taxon>Pseudomonadati</taxon>
        <taxon>Pseudomonadota</taxon>
        <taxon>Alphaproteobacteria</taxon>
        <taxon>Maricaulales</taxon>
        <taxon>Maricaulaceae</taxon>
        <taxon>Glycocaulis</taxon>
    </lineage>
</organism>
<evidence type="ECO:0000256" key="1">
    <source>
        <dbReference type="ARBA" id="ARBA00022649"/>
    </source>
</evidence>